<dbReference type="EMBL" id="WHVB01000006">
    <property type="protein sequence ID" value="KAF8481620.1"/>
    <property type="molecule type" value="Genomic_DNA"/>
</dbReference>
<gene>
    <name evidence="2" type="ORF">DFH94DRAFT_844040</name>
</gene>
<reference evidence="2" key="2">
    <citation type="journal article" date="2020" name="Nat. Commun.">
        <title>Large-scale genome sequencing of mycorrhizal fungi provides insights into the early evolution of symbiotic traits.</title>
        <authorList>
            <person name="Miyauchi S."/>
            <person name="Kiss E."/>
            <person name="Kuo A."/>
            <person name="Drula E."/>
            <person name="Kohler A."/>
            <person name="Sanchez-Garcia M."/>
            <person name="Morin E."/>
            <person name="Andreopoulos B."/>
            <person name="Barry K.W."/>
            <person name="Bonito G."/>
            <person name="Buee M."/>
            <person name="Carver A."/>
            <person name="Chen C."/>
            <person name="Cichocki N."/>
            <person name="Clum A."/>
            <person name="Culley D."/>
            <person name="Crous P.W."/>
            <person name="Fauchery L."/>
            <person name="Girlanda M."/>
            <person name="Hayes R.D."/>
            <person name="Keri Z."/>
            <person name="LaButti K."/>
            <person name="Lipzen A."/>
            <person name="Lombard V."/>
            <person name="Magnuson J."/>
            <person name="Maillard F."/>
            <person name="Murat C."/>
            <person name="Nolan M."/>
            <person name="Ohm R.A."/>
            <person name="Pangilinan J."/>
            <person name="Pereira M.F."/>
            <person name="Perotto S."/>
            <person name="Peter M."/>
            <person name="Pfister S."/>
            <person name="Riley R."/>
            <person name="Sitrit Y."/>
            <person name="Stielow J.B."/>
            <person name="Szollosi G."/>
            <person name="Zifcakova L."/>
            <person name="Stursova M."/>
            <person name="Spatafora J.W."/>
            <person name="Tedersoo L."/>
            <person name="Vaario L.M."/>
            <person name="Yamada A."/>
            <person name="Yan M."/>
            <person name="Wang P."/>
            <person name="Xu J."/>
            <person name="Bruns T."/>
            <person name="Baldrian P."/>
            <person name="Vilgalys R."/>
            <person name="Dunand C."/>
            <person name="Henrissat B."/>
            <person name="Grigoriev I.V."/>
            <person name="Hibbett D."/>
            <person name="Nagy L.G."/>
            <person name="Martin F.M."/>
        </authorList>
    </citation>
    <scope>NUCLEOTIDE SEQUENCE</scope>
    <source>
        <strain evidence="2">Prilba</strain>
    </source>
</reference>
<evidence type="ECO:0000313" key="2">
    <source>
        <dbReference type="EMBL" id="KAF8481620.1"/>
    </source>
</evidence>
<reference evidence="2" key="1">
    <citation type="submission" date="2019-10" db="EMBL/GenBank/DDBJ databases">
        <authorList>
            <consortium name="DOE Joint Genome Institute"/>
            <person name="Kuo A."/>
            <person name="Miyauchi S."/>
            <person name="Kiss E."/>
            <person name="Drula E."/>
            <person name="Kohler A."/>
            <person name="Sanchez-Garcia M."/>
            <person name="Andreopoulos B."/>
            <person name="Barry K.W."/>
            <person name="Bonito G."/>
            <person name="Buee M."/>
            <person name="Carver A."/>
            <person name="Chen C."/>
            <person name="Cichocki N."/>
            <person name="Clum A."/>
            <person name="Culley D."/>
            <person name="Crous P.W."/>
            <person name="Fauchery L."/>
            <person name="Girlanda M."/>
            <person name="Hayes R."/>
            <person name="Keri Z."/>
            <person name="LaButti K."/>
            <person name="Lipzen A."/>
            <person name="Lombard V."/>
            <person name="Magnuson J."/>
            <person name="Maillard F."/>
            <person name="Morin E."/>
            <person name="Murat C."/>
            <person name="Nolan M."/>
            <person name="Ohm R."/>
            <person name="Pangilinan J."/>
            <person name="Pereira M."/>
            <person name="Perotto S."/>
            <person name="Peter M."/>
            <person name="Riley R."/>
            <person name="Sitrit Y."/>
            <person name="Stielow B."/>
            <person name="Szollosi G."/>
            <person name="Zifcakova L."/>
            <person name="Stursova M."/>
            <person name="Spatafora J.W."/>
            <person name="Tedersoo L."/>
            <person name="Vaario L.-M."/>
            <person name="Yamada A."/>
            <person name="Yan M."/>
            <person name="Wang P."/>
            <person name="Xu J."/>
            <person name="Bruns T."/>
            <person name="Baldrian P."/>
            <person name="Vilgalys R."/>
            <person name="Henrissat B."/>
            <person name="Grigoriev I.V."/>
            <person name="Hibbett D."/>
            <person name="Nagy L.G."/>
            <person name="Martin F.M."/>
        </authorList>
    </citation>
    <scope>NUCLEOTIDE SEQUENCE</scope>
    <source>
        <strain evidence="2">Prilba</strain>
    </source>
</reference>
<sequence length="356" mass="38968">MERAFVRYCICDGAATVVCNLIGMYGRAAPLVAGDARGGYRYRRAPRTTSKSVQEVGTHHPTVPIQQRHSKSYPTRGGGGPGGGGVADGGMEWTEGSERCKRPQTSRLSLPACPPRRAPHTLFKNQDTSARENLITEFRASGKPVVNEARLLIDALGEEGGRGTIRYYMCKRGLRTTGEVIDVSYGYSNGDCFMIWRAQCARSEKSEKSSKHIILASQGILEQVRKEGEYSFIATNQKPSRENKKRRGHLGAFSTVQSDNRDETKQSALALLINDWWSGAGTVANINPSLIRAAACCGEITQISAHGAEASFSITNFPCGYLLQYSMIEGSPRPSHNDTKVVLLGTGRDEKDRVQY</sequence>
<dbReference type="Proteomes" id="UP000759537">
    <property type="component" value="Unassembled WGS sequence"/>
</dbReference>
<organism evidence="2 3">
    <name type="scientific">Russula ochroleuca</name>
    <dbReference type="NCBI Taxonomy" id="152965"/>
    <lineage>
        <taxon>Eukaryota</taxon>
        <taxon>Fungi</taxon>
        <taxon>Dikarya</taxon>
        <taxon>Basidiomycota</taxon>
        <taxon>Agaricomycotina</taxon>
        <taxon>Agaricomycetes</taxon>
        <taxon>Russulales</taxon>
        <taxon>Russulaceae</taxon>
        <taxon>Russula</taxon>
    </lineage>
</organism>
<name>A0A9P5MY08_9AGAM</name>
<protein>
    <submittedName>
        <fullName evidence="2">Uncharacterized protein</fullName>
    </submittedName>
</protein>
<accession>A0A9P5MY08</accession>
<proteinExistence type="predicted"/>
<feature type="compositionally biased region" description="Gly residues" evidence="1">
    <location>
        <begin position="76"/>
        <end position="88"/>
    </location>
</feature>
<feature type="region of interest" description="Disordered" evidence="1">
    <location>
        <begin position="46"/>
        <end position="121"/>
    </location>
</feature>
<comment type="caution">
    <text evidence="2">The sequence shown here is derived from an EMBL/GenBank/DDBJ whole genome shotgun (WGS) entry which is preliminary data.</text>
</comment>
<dbReference type="AlphaFoldDB" id="A0A9P5MY08"/>
<evidence type="ECO:0000313" key="3">
    <source>
        <dbReference type="Proteomes" id="UP000759537"/>
    </source>
</evidence>
<evidence type="ECO:0000256" key="1">
    <source>
        <dbReference type="SAM" id="MobiDB-lite"/>
    </source>
</evidence>
<keyword evidence="3" id="KW-1185">Reference proteome</keyword>